<gene>
    <name evidence="2" type="ORF">SAMN04488568_103231</name>
</gene>
<sequence>MFGAKVVEVSGRLVATGAYSQQNAKLIYDYLDFETDNGRFKTGKVVVATNMGKHIEIGEEGIFVFTRFLGRALAMVITSDNVEVNPMFRGFSLLHLLWPLALFLIGLFFAPLWLVTAPIWAFAAYFLILPHLVSGKLKAIARKHGVDWTTARKSVNF</sequence>
<proteinExistence type="predicted"/>
<accession>A0A1G9PGU9</accession>
<feature type="transmembrane region" description="Helical" evidence="1">
    <location>
        <begin position="93"/>
        <end position="113"/>
    </location>
</feature>
<keyword evidence="1" id="KW-1133">Transmembrane helix</keyword>
<keyword evidence="1" id="KW-0812">Transmembrane</keyword>
<feature type="transmembrane region" description="Helical" evidence="1">
    <location>
        <begin position="119"/>
        <end position="137"/>
    </location>
</feature>
<evidence type="ECO:0000313" key="2">
    <source>
        <dbReference type="EMBL" id="SDL98036.1"/>
    </source>
</evidence>
<keyword evidence="3" id="KW-1185">Reference proteome</keyword>
<dbReference type="AlphaFoldDB" id="A0A1G9PGU9"/>
<organism evidence="2 3">
    <name type="scientific">Maricaulis salignorans</name>
    <dbReference type="NCBI Taxonomy" id="144026"/>
    <lineage>
        <taxon>Bacteria</taxon>
        <taxon>Pseudomonadati</taxon>
        <taxon>Pseudomonadota</taxon>
        <taxon>Alphaproteobacteria</taxon>
        <taxon>Maricaulales</taxon>
        <taxon>Maricaulaceae</taxon>
        <taxon>Maricaulis</taxon>
    </lineage>
</organism>
<evidence type="ECO:0000313" key="3">
    <source>
        <dbReference type="Proteomes" id="UP000199759"/>
    </source>
</evidence>
<keyword evidence="1" id="KW-0472">Membrane</keyword>
<dbReference type="RefSeq" id="WP_091767515.1">
    <property type="nucleotide sequence ID" value="NZ_FNHG01000003.1"/>
</dbReference>
<name>A0A1G9PGU9_9PROT</name>
<protein>
    <submittedName>
        <fullName evidence="2">Uncharacterized protein</fullName>
    </submittedName>
</protein>
<dbReference type="Proteomes" id="UP000199759">
    <property type="component" value="Unassembled WGS sequence"/>
</dbReference>
<evidence type="ECO:0000256" key="1">
    <source>
        <dbReference type="SAM" id="Phobius"/>
    </source>
</evidence>
<dbReference type="STRING" id="144026.SAMN04488568_103231"/>
<reference evidence="2 3" key="1">
    <citation type="submission" date="2016-10" db="EMBL/GenBank/DDBJ databases">
        <authorList>
            <person name="de Groot N.N."/>
        </authorList>
    </citation>
    <scope>NUCLEOTIDE SEQUENCE [LARGE SCALE GENOMIC DNA]</scope>
    <source>
        <strain evidence="2 3">DSM 16077</strain>
    </source>
</reference>
<dbReference type="EMBL" id="FNHG01000003">
    <property type="protein sequence ID" value="SDL98036.1"/>
    <property type="molecule type" value="Genomic_DNA"/>
</dbReference>